<comment type="subcellular location">
    <subcellularLocation>
        <location evidence="2">Mitochondrion</location>
    </subcellularLocation>
</comment>
<evidence type="ECO:0000256" key="4">
    <source>
        <dbReference type="ARBA" id="ARBA00014097"/>
    </source>
</evidence>
<evidence type="ECO:0000256" key="2">
    <source>
        <dbReference type="ARBA" id="ARBA00004173"/>
    </source>
</evidence>
<dbReference type="PANTHER" id="PTHR13391">
    <property type="entry name" value="MITOCHONDRIAL DISTRIBUTION REGULATOR MISATO"/>
    <property type="match status" value="1"/>
</dbReference>
<keyword evidence="10" id="KW-1185">Reference proteome</keyword>
<proteinExistence type="inferred from homology"/>
<dbReference type="RefSeq" id="XP_041404728.1">
    <property type="nucleotide sequence ID" value="XM_041548794.1"/>
</dbReference>
<dbReference type="SUPFAM" id="SSF52490">
    <property type="entry name" value="Tubulin nucleotide-binding domain-like"/>
    <property type="match status" value="1"/>
</dbReference>
<dbReference type="InterPro" id="IPR029209">
    <property type="entry name" value="DML1/Misato_tubulin"/>
</dbReference>
<evidence type="ECO:0000313" key="10">
    <source>
        <dbReference type="Proteomes" id="UP000644660"/>
    </source>
</evidence>
<comment type="similarity">
    <text evidence="3">Belongs to the misato family.</text>
</comment>
<evidence type="ECO:0000313" key="9">
    <source>
        <dbReference type="EMBL" id="CAB4252690.1"/>
    </source>
</evidence>
<sequence length="481" mass="56605">MQEIVTISLSHRANHLSTQFYNCQEQNLYNNDPKNSVDPSVFLDPLIDRRTKTVTYYPRALLWEAKNGNGSLGIYQYIQDTQDYHFKDDKKEIMAGESSHEVVSTHKKIERSKYQEALDNNEPSPKLTKENTEYWSDYNKLIYQPNSFNSLKDWYHDPELPNLPDYQNLKRQRFINNEQGLMEWKSQHEDFLDENLRSVLEQCDTLQGFNLVTDIDSAWGGFSASLLQELKDEVPKCSLFSWGFFESDILTSSKPSIDNKYQVKNAIQNTLSMMDHSDLFFPIYSDSKLSNWEVGGQTCRIYDTVNSVLGHRDSDKRKTMDYITNCITDGDSKRNLITSITEIDKYYDYSYISRVISYDKKNRSNKEYYEFSNCVIHRGPQFLKDNKKNNDMKNKESFRNLETTVFEPSDTIPEEFRTSTQYSVKLSSTEKARDVFKHWNDYVQKYFRFDDNREELKEDLGTLVSTYEHGWYSDEDSGDDL</sequence>
<dbReference type="GO" id="GO:0005739">
    <property type="term" value="C:mitochondrion"/>
    <property type="evidence" value="ECO:0007669"/>
    <property type="project" value="UniProtKB-SubCell"/>
</dbReference>
<evidence type="ECO:0000256" key="6">
    <source>
        <dbReference type="ARBA" id="ARBA00023128"/>
    </source>
</evidence>
<organism evidence="9 10">
    <name type="scientific">Maudiozyma barnettii</name>
    <dbReference type="NCBI Taxonomy" id="61262"/>
    <lineage>
        <taxon>Eukaryota</taxon>
        <taxon>Fungi</taxon>
        <taxon>Dikarya</taxon>
        <taxon>Ascomycota</taxon>
        <taxon>Saccharomycotina</taxon>
        <taxon>Saccharomycetes</taxon>
        <taxon>Saccharomycetales</taxon>
        <taxon>Saccharomycetaceae</taxon>
        <taxon>Maudiozyma</taxon>
    </lineage>
</organism>
<dbReference type="GeneID" id="64855824"/>
<dbReference type="Proteomes" id="UP000644660">
    <property type="component" value="Unassembled WGS sequence"/>
</dbReference>
<evidence type="ECO:0000259" key="8">
    <source>
        <dbReference type="Pfam" id="PF14881"/>
    </source>
</evidence>
<dbReference type="PANTHER" id="PTHR13391:SF0">
    <property type="entry name" value="PROTEIN MISATO HOMOLOG 1"/>
    <property type="match status" value="1"/>
</dbReference>
<dbReference type="InterPro" id="IPR049942">
    <property type="entry name" value="DML1/Misato"/>
</dbReference>
<evidence type="ECO:0000256" key="1">
    <source>
        <dbReference type="ARBA" id="ARBA00003757"/>
    </source>
</evidence>
<dbReference type="GO" id="GO:0007005">
    <property type="term" value="P:mitochondrion organization"/>
    <property type="evidence" value="ECO:0007669"/>
    <property type="project" value="InterPro"/>
</dbReference>
<dbReference type="Gene3D" id="3.40.50.1440">
    <property type="entry name" value="Tubulin/FtsZ, GTPase domain"/>
    <property type="match status" value="1"/>
</dbReference>
<dbReference type="InterPro" id="IPR036525">
    <property type="entry name" value="Tubulin/FtsZ_GTPase_sf"/>
</dbReference>
<comment type="function">
    <text evidence="1">Involved in the partitioning of the mitochondrial organelle and mitochondrial DNA (mtDNA) inheritance.</text>
</comment>
<dbReference type="Pfam" id="PF14881">
    <property type="entry name" value="Tubulin_3"/>
    <property type="match status" value="1"/>
</dbReference>
<keyword evidence="6" id="KW-0496">Mitochondrion</keyword>
<dbReference type="Pfam" id="PF10644">
    <property type="entry name" value="Misat_Tub_SegII"/>
    <property type="match status" value="1"/>
</dbReference>
<accession>A0A8H2VCC7</accession>
<dbReference type="EMBL" id="CAEFZW010000002">
    <property type="protein sequence ID" value="CAB4252690.1"/>
    <property type="molecule type" value="Genomic_DNA"/>
</dbReference>
<evidence type="ECO:0000259" key="7">
    <source>
        <dbReference type="Pfam" id="PF10644"/>
    </source>
</evidence>
<gene>
    <name evidence="9" type="ORF">KABA2_02S02156</name>
</gene>
<dbReference type="InterPro" id="IPR019605">
    <property type="entry name" value="Misato_II_tubulin-like"/>
</dbReference>
<dbReference type="AlphaFoldDB" id="A0A8H2VCC7"/>
<evidence type="ECO:0000256" key="3">
    <source>
        <dbReference type="ARBA" id="ARBA00008507"/>
    </source>
</evidence>
<feature type="domain" description="DML1/Misato tubulin" evidence="8">
    <location>
        <begin position="125"/>
        <end position="294"/>
    </location>
</feature>
<dbReference type="OrthoDB" id="271881at2759"/>
<evidence type="ECO:0000256" key="5">
    <source>
        <dbReference type="ARBA" id="ARBA00022030"/>
    </source>
</evidence>
<reference evidence="9 10" key="1">
    <citation type="submission" date="2020-05" db="EMBL/GenBank/DDBJ databases">
        <authorList>
            <person name="Casaregola S."/>
            <person name="Devillers H."/>
            <person name="Grondin C."/>
        </authorList>
    </citation>
    <scope>NUCLEOTIDE SEQUENCE [LARGE SCALE GENOMIC DNA]</scope>
    <source>
        <strain evidence="9 10">CLIB 1767</strain>
    </source>
</reference>
<protein>
    <recommendedName>
        <fullName evidence="4">Protein DML1</fullName>
    </recommendedName>
    <alternativeName>
        <fullName evidence="5">Protein dml1</fullName>
    </alternativeName>
</protein>
<name>A0A8H2VCC7_9SACH</name>
<comment type="caution">
    <text evidence="9">The sequence shown here is derived from an EMBL/GenBank/DDBJ whole genome shotgun (WGS) entry which is preliminary data.</text>
</comment>
<feature type="domain" description="Misato Segment II tubulin-like" evidence="7">
    <location>
        <begin position="2"/>
        <end position="119"/>
    </location>
</feature>